<accession>A0ACB0JBV6</accession>
<protein>
    <submittedName>
        <fullName evidence="1">Uncharacterized protein</fullName>
    </submittedName>
</protein>
<evidence type="ECO:0000313" key="2">
    <source>
        <dbReference type="Proteomes" id="UP001177021"/>
    </source>
</evidence>
<comment type="caution">
    <text evidence="1">The sequence shown here is derived from an EMBL/GenBank/DDBJ whole genome shotgun (WGS) entry which is preliminary data.</text>
</comment>
<dbReference type="Proteomes" id="UP001177021">
    <property type="component" value="Unassembled WGS sequence"/>
</dbReference>
<reference evidence="1" key="1">
    <citation type="submission" date="2023-10" db="EMBL/GenBank/DDBJ databases">
        <authorList>
            <person name="Rodriguez Cubillos JULIANA M."/>
            <person name="De Vega J."/>
        </authorList>
    </citation>
    <scope>NUCLEOTIDE SEQUENCE</scope>
</reference>
<sequence length="467" mass="52470">MAAKYKLVKILNVEEVEEKMEMGICFICDKPFSVEHQLLHHTNIQMIMKQNEEETELDNEGPIEQKMNEGHGSKSAEAYSLTTETTTVPPKSQGIDTFNHNTNVHEPETDEQIQKTPSSTTTIPPKSPSVTNSTPEFSDSLLSGNEDTKKTHVEAKALKVVADSNSEMKNIARDSSFLTHCNVVSTPSIKEGFTANPNIDAYSLLQPALQVFDEMSMKKMKTISLSQLATMTASVPVMVRQLKVLLSFDNLKCFDPGGMIPLLFLPTSSVFISFQFPSRVSLPIPPEPPDWVAVQESSLQFPLCVTTEGITITQHLDMHLFPILLIVLQVFDQMPKGDSHKAFVDFLRSSWRLQCYLQNLAAISESNGSVDYFNGLIKILLQHSQELTHELQFVHTWSYLSDFFHDVCLYSLGNIHSYFNDCARGRILHFVFKAGGIKHIIEELLVILINTSLVQFGRNHFKSKGTQ</sequence>
<proteinExistence type="predicted"/>
<organism evidence="1 2">
    <name type="scientific">Trifolium pratense</name>
    <name type="common">Red clover</name>
    <dbReference type="NCBI Taxonomy" id="57577"/>
    <lineage>
        <taxon>Eukaryota</taxon>
        <taxon>Viridiplantae</taxon>
        <taxon>Streptophyta</taxon>
        <taxon>Embryophyta</taxon>
        <taxon>Tracheophyta</taxon>
        <taxon>Spermatophyta</taxon>
        <taxon>Magnoliopsida</taxon>
        <taxon>eudicotyledons</taxon>
        <taxon>Gunneridae</taxon>
        <taxon>Pentapetalae</taxon>
        <taxon>rosids</taxon>
        <taxon>fabids</taxon>
        <taxon>Fabales</taxon>
        <taxon>Fabaceae</taxon>
        <taxon>Papilionoideae</taxon>
        <taxon>50 kb inversion clade</taxon>
        <taxon>NPAAA clade</taxon>
        <taxon>Hologalegina</taxon>
        <taxon>IRL clade</taxon>
        <taxon>Trifolieae</taxon>
        <taxon>Trifolium</taxon>
    </lineage>
</organism>
<gene>
    <name evidence="1" type="ORF">MILVUS5_LOCUS10842</name>
</gene>
<name>A0ACB0JBV6_TRIPR</name>
<dbReference type="EMBL" id="CASHSV030000024">
    <property type="protein sequence ID" value="CAJ2641127.1"/>
    <property type="molecule type" value="Genomic_DNA"/>
</dbReference>
<keyword evidence="2" id="KW-1185">Reference proteome</keyword>
<evidence type="ECO:0000313" key="1">
    <source>
        <dbReference type="EMBL" id="CAJ2641127.1"/>
    </source>
</evidence>